<dbReference type="InterPro" id="IPR051791">
    <property type="entry name" value="Pra-immunoreactive"/>
</dbReference>
<dbReference type="PANTHER" id="PTHR36115">
    <property type="entry name" value="PROLINE-RICH ANTIGEN HOMOLOG-RELATED"/>
    <property type="match status" value="1"/>
</dbReference>
<keyword evidence="3 6" id="KW-0812">Transmembrane</keyword>
<dbReference type="InterPro" id="IPR010432">
    <property type="entry name" value="RDD"/>
</dbReference>
<keyword evidence="9" id="KW-1185">Reference proteome</keyword>
<evidence type="ECO:0000256" key="4">
    <source>
        <dbReference type="ARBA" id="ARBA00022989"/>
    </source>
</evidence>
<dbReference type="STRING" id="1818881.A3196_16445"/>
<reference evidence="8 9" key="1">
    <citation type="submission" date="2016-03" db="EMBL/GenBank/DDBJ databases">
        <title>Chemosynthetic sulphur-oxidizing symbionts of marine invertebrate animals are capable of nitrogen fixation.</title>
        <authorList>
            <person name="Petersen J.M."/>
            <person name="Kemper A."/>
            <person name="Gruber-Vodicka H."/>
            <person name="Cardini U."/>
            <person name="Geest Mvander."/>
            <person name="Kleiner M."/>
            <person name="Bulgheresi S."/>
            <person name="Fussmann M."/>
            <person name="Herbold C."/>
            <person name="Seah B.K.B."/>
            <person name="Antony C.Paul."/>
            <person name="Liu D."/>
            <person name="Belitz A."/>
            <person name="Weber M."/>
        </authorList>
    </citation>
    <scope>NUCLEOTIDE SEQUENCE [LARGE SCALE GENOMIC DNA]</scope>
    <source>
        <strain evidence="8">G_D</strain>
    </source>
</reference>
<proteinExistence type="predicted"/>
<evidence type="ECO:0000256" key="3">
    <source>
        <dbReference type="ARBA" id="ARBA00022692"/>
    </source>
</evidence>
<feature type="transmembrane region" description="Helical" evidence="6">
    <location>
        <begin position="55"/>
        <end position="77"/>
    </location>
</feature>
<evidence type="ECO:0000256" key="6">
    <source>
        <dbReference type="SAM" id="Phobius"/>
    </source>
</evidence>
<feature type="transmembrane region" description="Helical" evidence="6">
    <location>
        <begin position="26"/>
        <end position="49"/>
    </location>
</feature>
<organism evidence="8 9">
    <name type="scientific">Candidatus Thiodiazotropha endoloripes</name>
    <dbReference type="NCBI Taxonomy" id="1818881"/>
    <lineage>
        <taxon>Bacteria</taxon>
        <taxon>Pseudomonadati</taxon>
        <taxon>Pseudomonadota</taxon>
        <taxon>Gammaproteobacteria</taxon>
        <taxon>Chromatiales</taxon>
        <taxon>Sedimenticolaceae</taxon>
        <taxon>Candidatus Thiodiazotropha</taxon>
    </lineage>
</organism>
<evidence type="ECO:0000256" key="5">
    <source>
        <dbReference type="ARBA" id="ARBA00023136"/>
    </source>
</evidence>
<keyword evidence="5 6" id="KW-0472">Membrane</keyword>
<dbReference type="Pfam" id="PF06271">
    <property type="entry name" value="RDD"/>
    <property type="match status" value="1"/>
</dbReference>
<evidence type="ECO:0000313" key="9">
    <source>
        <dbReference type="Proteomes" id="UP000094849"/>
    </source>
</evidence>
<dbReference type="EMBL" id="LVJZ01000003">
    <property type="protein sequence ID" value="ODB98201.1"/>
    <property type="molecule type" value="Genomic_DNA"/>
</dbReference>
<comment type="subcellular location">
    <subcellularLocation>
        <location evidence="1">Cell membrane</location>
        <topology evidence="1">Multi-pass membrane protein</topology>
    </subcellularLocation>
</comment>
<gene>
    <name evidence="8" type="ORF">A3196_16445</name>
</gene>
<evidence type="ECO:0000256" key="1">
    <source>
        <dbReference type="ARBA" id="ARBA00004651"/>
    </source>
</evidence>
<sequence length="149" mass="16933">MTEQSQSPHDLTDAVAPGLLRRLGAIFYDTLLLTALVFVATAAVTLPFGNPTGDWLLIFQIFLFEIIPLVFFCWFWIRGGQTLGMRAWRLKLVSMEGLPVDWKQALKRHFAAILSLLVFGFGFIWVVFDSDNMAWHDRLSGTRLILTKS</sequence>
<protein>
    <submittedName>
        <fullName evidence="8">Transporter</fullName>
    </submittedName>
</protein>
<dbReference type="RefSeq" id="WP_069024774.1">
    <property type="nucleotide sequence ID" value="NZ_LVJZ01000003.1"/>
</dbReference>
<comment type="caution">
    <text evidence="8">The sequence shown here is derived from an EMBL/GenBank/DDBJ whole genome shotgun (WGS) entry which is preliminary data.</text>
</comment>
<evidence type="ECO:0000313" key="8">
    <source>
        <dbReference type="EMBL" id="ODB98201.1"/>
    </source>
</evidence>
<accession>A0A1E2UU75</accession>
<dbReference type="GO" id="GO:0005886">
    <property type="term" value="C:plasma membrane"/>
    <property type="evidence" value="ECO:0007669"/>
    <property type="project" value="UniProtKB-SubCell"/>
</dbReference>
<keyword evidence="4 6" id="KW-1133">Transmembrane helix</keyword>
<dbReference type="Proteomes" id="UP000094849">
    <property type="component" value="Unassembled WGS sequence"/>
</dbReference>
<evidence type="ECO:0000259" key="7">
    <source>
        <dbReference type="Pfam" id="PF06271"/>
    </source>
</evidence>
<evidence type="ECO:0000256" key="2">
    <source>
        <dbReference type="ARBA" id="ARBA00022475"/>
    </source>
</evidence>
<keyword evidence="2" id="KW-1003">Cell membrane</keyword>
<dbReference type="AlphaFoldDB" id="A0A1E2UU75"/>
<feature type="transmembrane region" description="Helical" evidence="6">
    <location>
        <begin position="110"/>
        <end position="128"/>
    </location>
</feature>
<dbReference type="PANTHER" id="PTHR36115:SF10">
    <property type="entry name" value="RDD DOMAIN-CONTAINING PROTEIN"/>
    <property type="match status" value="1"/>
</dbReference>
<name>A0A1E2UU75_9GAMM</name>
<feature type="domain" description="RDD" evidence="7">
    <location>
        <begin position="17"/>
        <end position="141"/>
    </location>
</feature>